<name>A0ABV4Y9V2_9CYAN</name>
<keyword evidence="2" id="KW-1185">Reference proteome</keyword>
<organism evidence="1 2">
    <name type="scientific">Floridaenema fluviatile BLCC-F154</name>
    <dbReference type="NCBI Taxonomy" id="3153640"/>
    <lineage>
        <taxon>Bacteria</taxon>
        <taxon>Bacillati</taxon>
        <taxon>Cyanobacteriota</taxon>
        <taxon>Cyanophyceae</taxon>
        <taxon>Oscillatoriophycideae</taxon>
        <taxon>Aerosakkonematales</taxon>
        <taxon>Aerosakkonemataceae</taxon>
        <taxon>Floridanema</taxon>
        <taxon>Floridanema fluviatile</taxon>
    </lineage>
</organism>
<accession>A0ABV4Y9V2</accession>
<protein>
    <submittedName>
        <fullName evidence="1">Uncharacterized protein</fullName>
    </submittedName>
</protein>
<reference evidence="1 2" key="1">
    <citation type="submission" date="2024-09" db="EMBL/GenBank/DDBJ databases">
        <title>Floridaenema gen nov. (Aerosakkonemataceae, Aerosakkonematales ord. nov., Cyanobacteria) from benthic tropical and subtropical fresh waters, with the description of four new species.</title>
        <authorList>
            <person name="Moretto J.A."/>
            <person name="Berthold D.E."/>
            <person name="Lefler F.W."/>
            <person name="Huang I.-S."/>
            <person name="Laughinghouse H. IV."/>
        </authorList>
    </citation>
    <scope>NUCLEOTIDE SEQUENCE [LARGE SCALE GENOMIC DNA]</scope>
    <source>
        <strain evidence="1 2">BLCC-F154</strain>
    </source>
</reference>
<gene>
    <name evidence="1" type="ORF">ACE1B6_09900</name>
</gene>
<dbReference type="Proteomes" id="UP001576776">
    <property type="component" value="Unassembled WGS sequence"/>
</dbReference>
<evidence type="ECO:0000313" key="2">
    <source>
        <dbReference type="Proteomes" id="UP001576776"/>
    </source>
</evidence>
<evidence type="ECO:0000313" key="1">
    <source>
        <dbReference type="EMBL" id="MFB2935582.1"/>
    </source>
</evidence>
<dbReference type="EMBL" id="JBHFNS010000042">
    <property type="protein sequence ID" value="MFB2935582.1"/>
    <property type="molecule type" value="Genomic_DNA"/>
</dbReference>
<proteinExistence type="predicted"/>
<sequence length="245" mass="28038">MNKHQKEWLAQFFSRHPDYKVSQPSGIIRLAAGGISITFERTEWIYLEPTSAQYSGEYLPGFKWHYITARLSRKGELLSDITYSCKVASYPQCRLKPNELDKYELEKIKIKQGEQLNLPFHLVVLTTNQPPLLKGSFYRTKRRYRSRKGNARKCCTSKSFQRELPFLKPKLLAPDTQFVTLTCSDGVDIKVPEYLMNLLEEANASLSEKEDAADLYAITGLHAAINFVEGLPLLRARATQNQSPC</sequence>
<comment type="caution">
    <text evidence="1">The sequence shown here is derived from an EMBL/GenBank/DDBJ whole genome shotgun (WGS) entry which is preliminary data.</text>
</comment>
<dbReference type="RefSeq" id="WP_413257092.1">
    <property type="nucleotide sequence ID" value="NZ_JBHFNS010000042.1"/>
</dbReference>